<protein>
    <submittedName>
        <fullName evidence="3">LLM class flavin-dependent oxidoreductase</fullName>
    </submittedName>
</protein>
<dbReference type="NCBIfam" id="TIGR03558">
    <property type="entry name" value="oxido_grp_1"/>
    <property type="match status" value="1"/>
</dbReference>
<evidence type="ECO:0000259" key="2">
    <source>
        <dbReference type="Pfam" id="PF00296"/>
    </source>
</evidence>
<evidence type="ECO:0000256" key="1">
    <source>
        <dbReference type="ARBA" id="ARBA00007789"/>
    </source>
</evidence>
<dbReference type="Gene3D" id="3.20.20.30">
    <property type="entry name" value="Luciferase-like domain"/>
    <property type="match status" value="1"/>
</dbReference>
<dbReference type="Proteomes" id="UP000805841">
    <property type="component" value="Unassembled WGS sequence"/>
</dbReference>
<dbReference type="Pfam" id="PF00296">
    <property type="entry name" value="Bac_luciferase"/>
    <property type="match status" value="1"/>
</dbReference>
<gene>
    <name evidence="3" type="ORF">HAQ05_08795</name>
</gene>
<organism evidence="3 4">
    <name type="scientific">Pseudomonas typographi</name>
    <dbReference type="NCBI Taxonomy" id="2715964"/>
    <lineage>
        <taxon>Bacteria</taxon>
        <taxon>Pseudomonadati</taxon>
        <taxon>Pseudomonadota</taxon>
        <taxon>Gammaproteobacteria</taxon>
        <taxon>Pseudomonadales</taxon>
        <taxon>Pseudomonadaceae</taxon>
        <taxon>Pseudomonas</taxon>
    </lineage>
</organism>
<dbReference type="InterPro" id="IPR011251">
    <property type="entry name" value="Luciferase-like_dom"/>
</dbReference>
<dbReference type="RefSeq" id="WP_190419491.1">
    <property type="nucleotide sequence ID" value="NZ_JAAOCA010000009.1"/>
</dbReference>
<accession>A0ABR7Z015</accession>
<dbReference type="PANTHER" id="PTHR30137">
    <property type="entry name" value="LUCIFERASE-LIKE MONOOXYGENASE"/>
    <property type="match status" value="1"/>
</dbReference>
<dbReference type="InterPro" id="IPR050766">
    <property type="entry name" value="Bact_Lucif_Oxidored"/>
</dbReference>
<evidence type="ECO:0000313" key="3">
    <source>
        <dbReference type="EMBL" id="MBD1598800.1"/>
    </source>
</evidence>
<comment type="caution">
    <text evidence="3">The sequence shown here is derived from an EMBL/GenBank/DDBJ whole genome shotgun (WGS) entry which is preliminary data.</text>
</comment>
<dbReference type="SUPFAM" id="SSF51679">
    <property type="entry name" value="Bacterial luciferase-like"/>
    <property type="match status" value="1"/>
</dbReference>
<evidence type="ECO:0000313" key="4">
    <source>
        <dbReference type="Proteomes" id="UP000805841"/>
    </source>
</evidence>
<dbReference type="PANTHER" id="PTHR30137:SF6">
    <property type="entry name" value="LUCIFERASE-LIKE MONOOXYGENASE"/>
    <property type="match status" value="1"/>
</dbReference>
<comment type="similarity">
    <text evidence="1">To bacterial alkanal monooxygenase alpha and beta chains.</text>
</comment>
<dbReference type="EMBL" id="JAAOCA010000009">
    <property type="protein sequence ID" value="MBD1598800.1"/>
    <property type="molecule type" value="Genomic_DNA"/>
</dbReference>
<proteinExistence type="predicted"/>
<keyword evidence="4" id="KW-1185">Reference proteome</keyword>
<sequence length="344" mass="36981">MALTTPISVLDLVHVTEGATLDDALKASMELAQLADSLGFHRLWYAEHHNTPELGSSATAILIARAAELTQRIRVGAGGIMLPNHAPLHVAEAFGTLARFFPGRVDLGLGRAPGTDSVTARVLGRSGDDPGSFSRNVRDLAGWFSDSGVADSQPIRGGIATATHVPMWILGSSVEGARVAAQLGLPFVVASHFAPDDLPRVLQVYRGQFDASAPTAQVSRPYVMAGINVMIAPTDAEAERLWTTAQQMIYDVRSGHRRKLQPPVAPELMPAHVRAFADATFRVRAVGSPATACQALREFVQFTGADELIAMTYAYDPADRQRSLRLLAEAWFSHPLDCSQKVPT</sequence>
<reference evidence="3 4" key="1">
    <citation type="journal article" date="2020" name="Insects">
        <title>Bacteria Belonging to Pseudomonas typographi sp. nov. from the Bark Beetle Ips typographus Have Genomic Potential to Aid in the Host Ecology.</title>
        <authorList>
            <person name="Peral-Aranega E."/>
            <person name="Saati-Santamaria Z."/>
            <person name="Kolarik M."/>
            <person name="Rivas R."/>
            <person name="Garcia-Fraile P."/>
        </authorList>
    </citation>
    <scope>NUCLEOTIDE SEQUENCE [LARGE SCALE GENOMIC DNA]</scope>
    <source>
        <strain evidence="3 4">CA3A</strain>
    </source>
</reference>
<dbReference type="InterPro" id="IPR036661">
    <property type="entry name" value="Luciferase-like_sf"/>
</dbReference>
<feature type="domain" description="Luciferase-like" evidence="2">
    <location>
        <begin position="12"/>
        <end position="302"/>
    </location>
</feature>
<name>A0ABR7Z015_9PSED</name>
<dbReference type="InterPro" id="IPR019949">
    <property type="entry name" value="CmoO-like"/>
</dbReference>